<dbReference type="InterPro" id="IPR013099">
    <property type="entry name" value="K_chnl_dom"/>
</dbReference>
<keyword evidence="5" id="KW-0520">NAD</keyword>
<dbReference type="SUPFAM" id="SSF81324">
    <property type="entry name" value="Voltage-gated potassium channels"/>
    <property type="match status" value="1"/>
</dbReference>
<accession>W9GC08</accession>
<feature type="transmembrane region" description="Helical" evidence="6">
    <location>
        <begin position="79"/>
        <end position="104"/>
    </location>
</feature>
<dbReference type="Gene3D" id="1.10.287.70">
    <property type="match status" value="1"/>
</dbReference>
<dbReference type="Gene3D" id="3.40.50.720">
    <property type="entry name" value="NAD(P)-binding Rossmann-like Domain"/>
    <property type="match status" value="1"/>
</dbReference>
<dbReference type="eggNOG" id="COG1226">
    <property type="taxonomic scope" value="Bacteria"/>
</dbReference>
<evidence type="ECO:0000256" key="6">
    <source>
        <dbReference type="SAM" id="Phobius"/>
    </source>
</evidence>
<dbReference type="STRING" id="1386089.N865_06160"/>
<dbReference type="PANTHER" id="PTHR43833">
    <property type="entry name" value="POTASSIUM CHANNEL PROTEIN 2-RELATED-RELATED"/>
    <property type="match status" value="1"/>
</dbReference>
<keyword evidence="6" id="KW-0472">Membrane</keyword>
<name>W9GC08_9MICO</name>
<feature type="domain" description="RCK C-terminal" evidence="8">
    <location>
        <begin position="262"/>
        <end position="348"/>
    </location>
</feature>
<keyword evidence="4" id="KW-0630">Potassium</keyword>
<comment type="caution">
    <text evidence="9">The sequence shown here is derived from an EMBL/GenBank/DDBJ whole genome shotgun (WGS) entry which is preliminary data.</text>
</comment>
<dbReference type="InterPro" id="IPR003148">
    <property type="entry name" value="RCK_N"/>
</dbReference>
<dbReference type="PROSITE" id="PS51202">
    <property type="entry name" value="RCK_C"/>
    <property type="match status" value="1"/>
</dbReference>
<proteinExistence type="predicted"/>
<keyword evidence="6" id="KW-1133">Transmembrane helix</keyword>
<dbReference type="EMBL" id="AWSA01000011">
    <property type="protein sequence ID" value="EWT02358.1"/>
    <property type="molecule type" value="Genomic_DNA"/>
</dbReference>
<evidence type="ECO:0000259" key="8">
    <source>
        <dbReference type="PROSITE" id="PS51202"/>
    </source>
</evidence>
<dbReference type="OrthoDB" id="9781411at2"/>
<dbReference type="GO" id="GO:0005886">
    <property type="term" value="C:plasma membrane"/>
    <property type="evidence" value="ECO:0007669"/>
    <property type="project" value="UniProtKB-SubCell"/>
</dbReference>
<evidence type="ECO:0000313" key="10">
    <source>
        <dbReference type="Proteomes" id="UP000019489"/>
    </source>
</evidence>
<keyword evidence="9" id="KW-0407">Ion channel</keyword>
<evidence type="ECO:0000313" key="9">
    <source>
        <dbReference type="EMBL" id="EWT02358.1"/>
    </source>
</evidence>
<protein>
    <recommendedName>
        <fullName evidence="2">Trk system potassium uptake protein TrkA</fullName>
    </recommendedName>
</protein>
<dbReference type="Pfam" id="PF02080">
    <property type="entry name" value="TrkA_C"/>
    <property type="match status" value="1"/>
</dbReference>
<sequence>MLTSKSNRRRSLLGGVDSARSAVNRIGFAVLALGAVMVVGAIGYVVLGFTPLEAMYQTVTTVATVGFREVRPLTTAGQVFTMVLILLGVGVVLYNLGVIVEALTEGHLRAHLERRHMDRSIAALRGHIIICGYGRVGRAAAAQLIATGNDVVVIDSDESRLVGLTTPHLQGNALDDATLRAAGIAQARALIVALDTDTDTVYVTLSARALRPDLVIISRARTVDAKEKMVLAGATRAVNPQLIGGRRMASFALHRDVAEFLDVVMHDEDIDYRIDQIRIPEGSSVSGRAIGELDLFQRSGAQVLGLRLPDRGRFVANPPPDTVLSAGMTVIALGDSAQISTLSGFLGS</sequence>
<dbReference type="InterPro" id="IPR036721">
    <property type="entry name" value="RCK_C_sf"/>
</dbReference>
<dbReference type="Pfam" id="PF07885">
    <property type="entry name" value="Ion_trans_2"/>
    <property type="match status" value="1"/>
</dbReference>
<dbReference type="InterPro" id="IPR050721">
    <property type="entry name" value="Trk_Ktr_HKT_K-transport"/>
</dbReference>
<evidence type="ECO:0000256" key="1">
    <source>
        <dbReference type="ARBA" id="ARBA00004651"/>
    </source>
</evidence>
<keyword evidence="6" id="KW-0812">Transmembrane</keyword>
<dbReference type="RefSeq" id="WP_051510291.1">
    <property type="nucleotide sequence ID" value="NZ_AWSA01000011.1"/>
</dbReference>
<keyword evidence="10" id="KW-1185">Reference proteome</keyword>
<organism evidence="9 10">
    <name type="scientific">Intrasporangium oryzae NRRL B-24470</name>
    <dbReference type="NCBI Taxonomy" id="1386089"/>
    <lineage>
        <taxon>Bacteria</taxon>
        <taxon>Bacillati</taxon>
        <taxon>Actinomycetota</taxon>
        <taxon>Actinomycetes</taxon>
        <taxon>Micrococcales</taxon>
        <taxon>Intrasporangiaceae</taxon>
        <taxon>Intrasporangium</taxon>
    </lineage>
</organism>
<dbReference type="InterPro" id="IPR006037">
    <property type="entry name" value="RCK_C"/>
</dbReference>
<dbReference type="PROSITE" id="PS51201">
    <property type="entry name" value="RCK_N"/>
    <property type="match status" value="1"/>
</dbReference>
<feature type="domain" description="RCK N-terminal" evidence="7">
    <location>
        <begin position="125"/>
        <end position="239"/>
    </location>
</feature>
<evidence type="ECO:0000256" key="4">
    <source>
        <dbReference type="ARBA" id="ARBA00022958"/>
    </source>
</evidence>
<evidence type="ECO:0000259" key="7">
    <source>
        <dbReference type="PROSITE" id="PS51201"/>
    </source>
</evidence>
<keyword evidence="3" id="KW-0633">Potassium transport</keyword>
<keyword evidence="9" id="KW-0813">Transport</keyword>
<evidence type="ECO:0000256" key="5">
    <source>
        <dbReference type="ARBA" id="ARBA00023027"/>
    </source>
</evidence>
<dbReference type="PRINTS" id="PR00335">
    <property type="entry name" value="KUPTAKETRKA"/>
</dbReference>
<dbReference type="InterPro" id="IPR006036">
    <property type="entry name" value="K_uptake_TrkA"/>
</dbReference>
<dbReference type="AlphaFoldDB" id="W9GC08"/>
<feature type="transmembrane region" description="Helical" evidence="6">
    <location>
        <begin position="26"/>
        <end position="47"/>
    </location>
</feature>
<dbReference type="eggNOG" id="COG0490">
    <property type="taxonomic scope" value="Bacteria"/>
</dbReference>
<dbReference type="PANTHER" id="PTHR43833:SF9">
    <property type="entry name" value="POTASSIUM CHANNEL PROTEIN YUGO-RELATED"/>
    <property type="match status" value="1"/>
</dbReference>
<dbReference type="Proteomes" id="UP000019489">
    <property type="component" value="Unassembled WGS sequence"/>
</dbReference>
<dbReference type="SUPFAM" id="SSF116726">
    <property type="entry name" value="TrkA C-terminal domain-like"/>
    <property type="match status" value="1"/>
</dbReference>
<dbReference type="SUPFAM" id="SSF51735">
    <property type="entry name" value="NAD(P)-binding Rossmann-fold domains"/>
    <property type="match status" value="1"/>
</dbReference>
<reference evidence="9 10" key="1">
    <citation type="submission" date="2013-08" db="EMBL/GenBank/DDBJ databases">
        <title>Intrasporangium oryzae NRRL B-24470.</title>
        <authorList>
            <person name="Liu H."/>
            <person name="Wang G."/>
        </authorList>
    </citation>
    <scope>NUCLEOTIDE SEQUENCE [LARGE SCALE GENOMIC DNA]</scope>
    <source>
        <strain evidence="9 10">NRRL B-24470</strain>
    </source>
</reference>
<comment type="subcellular location">
    <subcellularLocation>
        <location evidence="1">Cell membrane</location>
        <topology evidence="1">Multi-pass membrane protein</topology>
    </subcellularLocation>
</comment>
<dbReference type="Gene3D" id="3.30.70.1450">
    <property type="entry name" value="Regulator of K+ conductance, C-terminal domain"/>
    <property type="match status" value="1"/>
</dbReference>
<dbReference type="InterPro" id="IPR036291">
    <property type="entry name" value="NAD(P)-bd_dom_sf"/>
</dbReference>
<keyword evidence="9" id="KW-0406">Ion transport</keyword>
<evidence type="ECO:0000256" key="2">
    <source>
        <dbReference type="ARBA" id="ARBA00017378"/>
    </source>
</evidence>
<evidence type="ECO:0000256" key="3">
    <source>
        <dbReference type="ARBA" id="ARBA00022538"/>
    </source>
</evidence>
<gene>
    <name evidence="9" type="ORF">N865_06160</name>
</gene>
<dbReference type="Pfam" id="PF02254">
    <property type="entry name" value="TrkA_N"/>
    <property type="match status" value="1"/>
</dbReference>
<dbReference type="GO" id="GO:0015079">
    <property type="term" value="F:potassium ion transmembrane transporter activity"/>
    <property type="evidence" value="ECO:0007669"/>
    <property type="project" value="InterPro"/>
</dbReference>